<dbReference type="PANTHER" id="PTHR21661">
    <property type="entry name" value="EPOXIDE HYDROLASE 1-RELATED"/>
    <property type="match status" value="1"/>
</dbReference>
<proteinExistence type="inferred from homology"/>
<dbReference type="InterPro" id="IPR000639">
    <property type="entry name" value="Epox_hydrolase-like"/>
</dbReference>
<name>A0AAD9STS0_9HELO</name>
<dbReference type="InterPro" id="IPR010497">
    <property type="entry name" value="Epoxide_hydro_N"/>
</dbReference>
<dbReference type="Gene3D" id="3.40.50.1820">
    <property type="entry name" value="alpha/beta hydrolase"/>
    <property type="match status" value="1"/>
</dbReference>
<dbReference type="Proteomes" id="UP001285354">
    <property type="component" value="Unassembled WGS sequence"/>
</dbReference>
<dbReference type="Pfam" id="PF06441">
    <property type="entry name" value="EHN"/>
    <property type="match status" value="1"/>
</dbReference>
<keyword evidence="2" id="KW-0058">Aromatic hydrocarbons catabolism</keyword>
<accession>A0AAD9STS0</accession>
<comment type="similarity">
    <text evidence="1">Belongs to the peptidase S33 family.</text>
</comment>
<protein>
    <recommendedName>
        <fullName evidence="5">Epoxide hydrolase N-terminal domain-containing protein</fullName>
    </recommendedName>
</protein>
<evidence type="ECO:0000256" key="4">
    <source>
        <dbReference type="PIRSR" id="PIRSR001112-1"/>
    </source>
</evidence>
<dbReference type="PIRSF" id="PIRSF001112">
    <property type="entry name" value="Epoxide_hydrolase"/>
    <property type="match status" value="1"/>
</dbReference>
<evidence type="ECO:0000256" key="3">
    <source>
        <dbReference type="ARBA" id="ARBA00022801"/>
    </source>
</evidence>
<feature type="domain" description="Epoxide hydrolase N-terminal" evidence="5">
    <location>
        <begin position="55"/>
        <end position="166"/>
    </location>
</feature>
<evidence type="ECO:0000259" key="5">
    <source>
        <dbReference type="Pfam" id="PF06441"/>
    </source>
</evidence>
<feature type="active site" description="Proton acceptor" evidence="4">
    <location>
        <position position="413"/>
    </location>
</feature>
<evidence type="ECO:0000256" key="1">
    <source>
        <dbReference type="ARBA" id="ARBA00010088"/>
    </source>
</evidence>
<organism evidence="6 7">
    <name type="scientific">Diplocarpon rosae</name>
    <dbReference type="NCBI Taxonomy" id="946125"/>
    <lineage>
        <taxon>Eukaryota</taxon>
        <taxon>Fungi</taxon>
        <taxon>Dikarya</taxon>
        <taxon>Ascomycota</taxon>
        <taxon>Pezizomycotina</taxon>
        <taxon>Leotiomycetes</taxon>
        <taxon>Helotiales</taxon>
        <taxon>Drepanopezizaceae</taxon>
        <taxon>Diplocarpon</taxon>
    </lineage>
</organism>
<sequence length="447" mass="49557">MNEIRRSMMWVALSEGLDRAPNKSAGLTTAYPAPSYPSSILVSKPSSRNIIMAAIKPFEIAIPDADLTQLKQRLELTRFPEGEIEEAGWDYGAPLKDVKDLTEYWLSRFDWRAAERRLNEIPQFKTSIQIVGFDAIDLHFVHQKSDAEGAIPLLFLHGWPGSFIEVAKLLPLLKGEDGKQAFHVVAPSLPNYGFSGRVTKKGFGLGQYAEAANNLMLALGYDQYVTQGGDWGSIITRVIGARFPQHNKASLLNMIVGTEPKWTAENPKPEYTARELQTLEEAGAWQKEGNGYFAIQSTKPSTLAFSLADSPTGLLAWIYEKLVGWTDAYPWTPDEILTWVSIYYHSTAGPGASIYTYYEVTHDAEYNLESVTRYVDLPLGVADFPKEIANAPSSWRKGLGPIVEERVFEKGGHFAAWERPGDLAETIEAMFGRGGKAEGVVERSGGK</sequence>
<dbReference type="PRINTS" id="PR00412">
    <property type="entry name" value="EPOXHYDRLASE"/>
</dbReference>
<dbReference type="InterPro" id="IPR016292">
    <property type="entry name" value="Epoxide_hydrolase"/>
</dbReference>
<dbReference type="GO" id="GO:0097176">
    <property type="term" value="P:epoxide metabolic process"/>
    <property type="evidence" value="ECO:0007669"/>
    <property type="project" value="TreeGrafter"/>
</dbReference>
<dbReference type="EMBL" id="JAUBYV010000013">
    <property type="protein sequence ID" value="KAK2623575.1"/>
    <property type="molecule type" value="Genomic_DNA"/>
</dbReference>
<feature type="active site" description="Nucleophile" evidence="4">
    <location>
        <position position="230"/>
    </location>
</feature>
<dbReference type="InterPro" id="IPR029058">
    <property type="entry name" value="AB_hydrolase_fold"/>
</dbReference>
<gene>
    <name evidence="6" type="ORF">QTJ16_007129</name>
</gene>
<dbReference type="PANTHER" id="PTHR21661:SF35">
    <property type="entry name" value="EPOXIDE HYDROLASE"/>
    <property type="match status" value="1"/>
</dbReference>
<reference evidence="6" key="1">
    <citation type="submission" date="2023-06" db="EMBL/GenBank/DDBJ databases">
        <title>Draft genome of Marssonina rosae.</title>
        <authorList>
            <person name="Cheng Q."/>
        </authorList>
    </citation>
    <scope>NUCLEOTIDE SEQUENCE</scope>
    <source>
        <strain evidence="6">R4</strain>
    </source>
</reference>
<dbReference type="SUPFAM" id="SSF53474">
    <property type="entry name" value="alpha/beta-Hydrolases"/>
    <property type="match status" value="1"/>
</dbReference>
<feature type="active site" description="Proton donor" evidence="4">
    <location>
        <position position="357"/>
    </location>
</feature>
<dbReference type="AlphaFoldDB" id="A0AAD9STS0"/>
<keyword evidence="3" id="KW-0378">Hydrolase</keyword>
<comment type="caution">
    <text evidence="6">The sequence shown here is derived from an EMBL/GenBank/DDBJ whole genome shotgun (WGS) entry which is preliminary data.</text>
</comment>
<evidence type="ECO:0000313" key="7">
    <source>
        <dbReference type="Proteomes" id="UP001285354"/>
    </source>
</evidence>
<keyword evidence="7" id="KW-1185">Reference proteome</keyword>
<evidence type="ECO:0000256" key="2">
    <source>
        <dbReference type="ARBA" id="ARBA00022797"/>
    </source>
</evidence>
<evidence type="ECO:0000313" key="6">
    <source>
        <dbReference type="EMBL" id="KAK2623575.1"/>
    </source>
</evidence>
<dbReference type="GO" id="GO:0004301">
    <property type="term" value="F:epoxide hydrolase activity"/>
    <property type="evidence" value="ECO:0007669"/>
    <property type="project" value="TreeGrafter"/>
</dbReference>